<dbReference type="GO" id="GO:0008484">
    <property type="term" value="F:sulfuric ester hydrolase activity"/>
    <property type="evidence" value="ECO:0007669"/>
    <property type="project" value="TreeGrafter"/>
</dbReference>
<organism evidence="4 5">
    <name type="scientific">Selenomonas flueggei ATCC 43531</name>
    <dbReference type="NCBI Taxonomy" id="638302"/>
    <lineage>
        <taxon>Bacteria</taxon>
        <taxon>Bacillati</taxon>
        <taxon>Bacillota</taxon>
        <taxon>Negativicutes</taxon>
        <taxon>Selenomonadales</taxon>
        <taxon>Selenomonadaceae</taxon>
        <taxon>Selenomonas</taxon>
    </lineage>
</organism>
<dbReference type="RefSeq" id="WP_006690234.1">
    <property type="nucleotide sequence ID" value="NZ_GG694006.1"/>
</dbReference>
<comment type="caution">
    <text evidence="4">The sequence shown here is derived from an EMBL/GenBank/DDBJ whole genome shotgun (WGS) entry which is preliminary data.</text>
</comment>
<gene>
    <name evidence="4" type="ORF">HMPREF0908_1500</name>
</gene>
<dbReference type="GO" id="GO:0046872">
    <property type="term" value="F:metal ion binding"/>
    <property type="evidence" value="ECO:0007669"/>
    <property type="project" value="UniProtKB-KW"/>
</dbReference>
<keyword evidence="2 4" id="KW-0378">Hydrolase</keyword>
<feature type="domain" description="Sulfatase N-terminal" evidence="3">
    <location>
        <begin position="480"/>
        <end position="759"/>
    </location>
</feature>
<dbReference type="Proteomes" id="UP000005309">
    <property type="component" value="Unassembled WGS sequence"/>
</dbReference>
<dbReference type="EC" id="3.1.6.-" evidence="4"/>
<dbReference type="InterPro" id="IPR000917">
    <property type="entry name" value="Sulfatase_N"/>
</dbReference>
<dbReference type="SUPFAM" id="SSF53649">
    <property type="entry name" value="Alkaline phosphatase-like"/>
    <property type="match status" value="1"/>
</dbReference>
<accession>C4V4R6</accession>
<protein>
    <submittedName>
        <fullName evidence="4">Arylsulfatase</fullName>
        <ecNumber evidence="4">3.1.6.-</ecNumber>
    </submittedName>
</protein>
<dbReference type="Pfam" id="PF00884">
    <property type="entry name" value="Sulfatase"/>
    <property type="match status" value="1"/>
</dbReference>
<reference evidence="4 5" key="1">
    <citation type="submission" date="2009-04" db="EMBL/GenBank/DDBJ databases">
        <authorList>
            <person name="Qin X."/>
            <person name="Bachman B."/>
            <person name="Battles P."/>
            <person name="Bell A."/>
            <person name="Bess C."/>
            <person name="Bickham C."/>
            <person name="Chaboub L."/>
            <person name="Chen D."/>
            <person name="Coyle M."/>
            <person name="Deiros D.R."/>
            <person name="Dinh H."/>
            <person name="Forbes L."/>
            <person name="Fowler G."/>
            <person name="Francisco L."/>
            <person name="Fu Q."/>
            <person name="Gubbala S."/>
            <person name="Hale W."/>
            <person name="Han Y."/>
            <person name="Hemphill L."/>
            <person name="Highlander S.K."/>
            <person name="Hirani K."/>
            <person name="Hogues M."/>
            <person name="Jackson L."/>
            <person name="Jakkamsetti A."/>
            <person name="Javaid M."/>
            <person name="Jiang H."/>
            <person name="Korchina V."/>
            <person name="Kovar C."/>
            <person name="Lara F."/>
            <person name="Lee S."/>
            <person name="Mata R."/>
            <person name="Mathew T."/>
            <person name="Moen C."/>
            <person name="Morales K."/>
            <person name="Munidasa M."/>
            <person name="Nazareth L."/>
            <person name="Ngo R."/>
            <person name="Nguyen L."/>
            <person name="Okwuonu G."/>
            <person name="Ongeri F."/>
            <person name="Patil S."/>
            <person name="Petrosino J."/>
            <person name="Pham C."/>
            <person name="Pham P."/>
            <person name="Pu L.-L."/>
            <person name="Puazo M."/>
            <person name="Raj R."/>
            <person name="Reid J."/>
            <person name="Rouhana J."/>
            <person name="Saada N."/>
            <person name="Shang Y."/>
            <person name="Simmons D."/>
            <person name="Thornton R."/>
            <person name="Warren J."/>
            <person name="Weissenberger G."/>
            <person name="Zhang J."/>
            <person name="Zhang L."/>
            <person name="Zhou C."/>
            <person name="Zhu D."/>
            <person name="Muzny D."/>
            <person name="Worley K."/>
            <person name="Gibbs R."/>
        </authorList>
    </citation>
    <scope>NUCLEOTIDE SEQUENCE [LARGE SCALE GENOMIC DNA]</scope>
    <source>
        <strain evidence="4 5">ATCC 43531</strain>
    </source>
</reference>
<dbReference type="GO" id="GO:0005737">
    <property type="term" value="C:cytoplasm"/>
    <property type="evidence" value="ECO:0007669"/>
    <property type="project" value="TreeGrafter"/>
</dbReference>
<dbReference type="HOGENOM" id="CLU_016687_0_0_9"/>
<dbReference type="OrthoDB" id="1667137at2"/>
<evidence type="ECO:0000256" key="1">
    <source>
        <dbReference type="ARBA" id="ARBA00022723"/>
    </source>
</evidence>
<dbReference type="EMBL" id="ACLA01000021">
    <property type="protein sequence ID" value="EEQ48163.1"/>
    <property type="molecule type" value="Genomic_DNA"/>
</dbReference>
<dbReference type="eggNOG" id="COG3119">
    <property type="taxonomic scope" value="Bacteria"/>
</dbReference>
<dbReference type="InterPro" id="IPR017850">
    <property type="entry name" value="Alkaline_phosphatase_core_sf"/>
</dbReference>
<dbReference type="STRING" id="638302.HMPREF0908_1500"/>
<dbReference type="Gene3D" id="3.40.720.10">
    <property type="entry name" value="Alkaline Phosphatase, subunit A"/>
    <property type="match status" value="1"/>
</dbReference>
<name>C4V4R6_9FIRM</name>
<dbReference type="AlphaFoldDB" id="C4V4R6"/>
<dbReference type="PANTHER" id="PTHR45953">
    <property type="entry name" value="IDURONATE 2-SULFATASE"/>
    <property type="match status" value="1"/>
</dbReference>
<evidence type="ECO:0000256" key="2">
    <source>
        <dbReference type="ARBA" id="ARBA00022801"/>
    </source>
</evidence>
<keyword evidence="5" id="KW-1185">Reference proteome</keyword>
<proteinExistence type="predicted"/>
<evidence type="ECO:0000259" key="3">
    <source>
        <dbReference type="Pfam" id="PF00884"/>
    </source>
</evidence>
<evidence type="ECO:0000313" key="5">
    <source>
        <dbReference type="Proteomes" id="UP000005309"/>
    </source>
</evidence>
<dbReference type="PANTHER" id="PTHR45953:SF1">
    <property type="entry name" value="IDURONATE 2-SULFATASE"/>
    <property type="match status" value="1"/>
</dbReference>
<sequence>MGSMEEMHIEGRLQELADRGAYRELCAESRAYLSRDAEGQDADTAYAVRVLLGETLLALSAESFDADGYEEGLRLLMTAYNERGNTGLFEMLSSVVYQPNETVLRENYAENCRAFALLRPDAALPDYDHLPVLCFPISNTNAVLFTKEHRRFLMGEREDGWQRLYHALIFSHDDADELTRAAERFSRAVRDARVQECAAQLMDAVQRNDFGTAMQRCAEEYHRLCSEGEEYEIFRAEEALARKDMDAALSYGKAAYKKRKMSPHACAVLSRVYQQAGYPDRAMLFMMLSVDRAYLSFPEDPDAMENCIYALKAAFTNAQFAPFITDVVIDSHGVTKKFWIHVCEELPRFSDALPRYRTGLYNPYGVMFIKSKVIDLMNPAMEQYNYPIVNDFVFDIMKADETSEIRVVPQKSAEILPLAAKEDKQKISFHAENMDRTMQLSRGEFNFYRVEEPTTFRSDSPFLVGEPIVLQHSSQRRKFVLNILADGLAWHALRDEAEELMPNLLHFFSKGIIFENNFSASEYTYPSLASIETGLYQHHTQIARPGVPFALDPSVVTLSEQMKRLGYYCTNIQGDGEEIYNGATRGYDRLIVNHWMERTADGVERIIRHLQTFDECDNFLFMHSADTHPYNADISMSAHASVHMPLADVLQPQDRGASVFLKKNPLSQYLNRSEVCAADRQLGYLFDYITTHYDDDEYIVLVYSDHGCSVHARSPYLLSEEQTGAALMARGAGVPARGHVDELTSTVDIYKILGKLAGYPIEAPYLDGNLPEVLGGQRRAYTVSNSIYPGQTYKICVRTEQHAFHLETAEFTREDGTVSLDSYTYHIHERNDDYREIFDDALARQFLDIVWDYTKSFRR</sequence>
<evidence type="ECO:0000313" key="4">
    <source>
        <dbReference type="EMBL" id="EEQ48163.1"/>
    </source>
</evidence>
<keyword evidence="1" id="KW-0479">Metal-binding</keyword>